<feature type="compositionally biased region" description="Low complexity" evidence="1">
    <location>
        <begin position="239"/>
        <end position="251"/>
    </location>
</feature>
<keyword evidence="2" id="KW-0812">Transmembrane</keyword>
<feature type="compositionally biased region" description="Pro residues" evidence="1">
    <location>
        <begin position="225"/>
        <end position="236"/>
    </location>
</feature>
<evidence type="ECO:0000259" key="3">
    <source>
        <dbReference type="SMART" id="SM01008"/>
    </source>
</evidence>
<dbReference type="InterPro" id="IPR006311">
    <property type="entry name" value="TAT_signal"/>
</dbReference>
<gene>
    <name evidence="4" type="ORF">H7F49_06980</name>
</gene>
<dbReference type="InterPro" id="IPR052516">
    <property type="entry name" value="N-heterocyclic_Hydroxylase"/>
</dbReference>
<organism evidence="4 5">
    <name type="scientific">Novosphingobium aerophilum</name>
    <dbReference type="NCBI Taxonomy" id="2839843"/>
    <lineage>
        <taxon>Bacteria</taxon>
        <taxon>Pseudomonadati</taxon>
        <taxon>Pseudomonadota</taxon>
        <taxon>Alphaproteobacteria</taxon>
        <taxon>Sphingomonadales</taxon>
        <taxon>Sphingomonadaceae</taxon>
        <taxon>Novosphingobium</taxon>
    </lineage>
</organism>
<dbReference type="EMBL" id="JACLAU010000007">
    <property type="protein sequence ID" value="MBC2651440.1"/>
    <property type="molecule type" value="Genomic_DNA"/>
</dbReference>
<evidence type="ECO:0000313" key="5">
    <source>
        <dbReference type="Proteomes" id="UP000520156"/>
    </source>
</evidence>
<dbReference type="Gene3D" id="3.30.365.10">
    <property type="entry name" value="Aldehyde oxidase/xanthine dehydrogenase, molybdopterin binding domain"/>
    <property type="match status" value="3"/>
</dbReference>
<accession>A0A7X1KBR5</accession>
<evidence type="ECO:0000313" key="4">
    <source>
        <dbReference type="EMBL" id="MBC2651440.1"/>
    </source>
</evidence>
<dbReference type="InterPro" id="IPR000674">
    <property type="entry name" value="Ald_Oxase/Xan_DH_a/b"/>
</dbReference>
<dbReference type="Pfam" id="PF02738">
    <property type="entry name" value="MoCoBD_1"/>
    <property type="match status" value="1"/>
</dbReference>
<feature type="domain" description="Aldehyde oxidase/xanthine dehydrogenase a/b hammerhead" evidence="3">
    <location>
        <begin position="285"/>
        <end position="361"/>
    </location>
</feature>
<dbReference type="RefSeq" id="WP_185682861.1">
    <property type="nucleotide sequence ID" value="NZ_JACLAU010000007.1"/>
</dbReference>
<sequence>MPRIAPSLPPLTLPRVTRRGLLIGAAAGGGLLVAWGLMPRRFPLPQPAREGETVYNAWLRIALDGTVTVAVPQLEMGQGISTVLAQIVAMELGADWSQVVAEPAPVSGAYANVPLAAKWAALWMPFGAGLDTGGGTAARSSRLARSFAERNRFTATADGTALAAYETPAREAACAVRTLLQQAAAQRWDVDWQTCEVIRGTVRHGGRRLRFAELAEDAARHDPPDPLPLGPPPAEPHPAESGAAAPAADPSGLPPGPPSPPPSPGGATGVARGSYPRLDLPAKAEGRALYAADVRLPGMVFAAIRHAPHGREAKLGRHDPARLRPGVRLVPGERWLAAVGPTWWSAEQALRDLAPRFAVQRPVESARIDAALDKAVKRARTHRIATLGDPEGAMGDRPSLIARYDVGFGLHAGLETASCTARLRDGMLELWLASQAPEAARRAAAAALGLNPRRVILYPVLAGGGFDARLEHDHAVEAALIAAAVGKPVQLIWSRWQEQVASKPRAPAAALLWARTMPDGGAVLAWHARVATPPAAREFGERLFGGRSAEAALAATAGQADPLALEGALPPYRLAHVAVDHVPVSTGVPAGRLRGNGAAVNAFFTESFVDELAHAAGREPLSYRIEMLGNDVRLVDCLQRCAALTGWDAGAAGSGQGLACVRMTPRDAEFGASVAADEGGRIAVIATVRRDEGGVRVERLTAVADLGRIVNRDIARQQIEGGLIFGMGQTVGASTAYLRGLPVLGRLPELSLPVLANTPEIVVEFIDGPGDPFDPGELAVAAVAPAIANALHSATGIRFRKLPLFAEEV</sequence>
<evidence type="ECO:0000256" key="2">
    <source>
        <dbReference type="SAM" id="Phobius"/>
    </source>
</evidence>
<reference evidence="4 5" key="1">
    <citation type="submission" date="2020-08" db="EMBL/GenBank/DDBJ databases">
        <title>The genome sequence of Novosphingobium flavum 4Y4.</title>
        <authorList>
            <person name="Liu Y."/>
        </authorList>
    </citation>
    <scope>NUCLEOTIDE SEQUENCE [LARGE SCALE GENOMIC DNA]</scope>
    <source>
        <strain evidence="4 5">4Y4</strain>
    </source>
</reference>
<protein>
    <submittedName>
        <fullName evidence="4">Xanthine dehydrogenase family protein molybdopterin-binding subunit</fullName>
    </submittedName>
</protein>
<dbReference type="InterPro" id="IPR012368">
    <property type="entry name" value="OxRdtase_Mopterin-bd_su_IorB"/>
</dbReference>
<dbReference type="PANTHER" id="PTHR47495:SF1">
    <property type="entry name" value="BLL3820 PROTEIN"/>
    <property type="match status" value="1"/>
</dbReference>
<feature type="region of interest" description="Disordered" evidence="1">
    <location>
        <begin position="218"/>
        <end position="274"/>
    </location>
</feature>
<dbReference type="SMART" id="SM01008">
    <property type="entry name" value="Ald_Xan_dh_C"/>
    <property type="match status" value="1"/>
</dbReference>
<dbReference type="Proteomes" id="UP000520156">
    <property type="component" value="Unassembled WGS sequence"/>
</dbReference>
<feature type="transmembrane region" description="Helical" evidence="2">
    <location>
        <begin position="21"/>
        <end position="38"/>
    </location>
</feature>
<name>A0A7X1KBR5_9SPHN</name>
<keyword evidence="2" id="KW-0472">Membrane</keyword>
<dbReference type="Pfam" id="PF20256">
    <property type="entry name" value="MoCoBD_2"/>
    <property type="match status" value="2"/>
</dbReference>
<dbReference type="Gene3D" id="3.90.1170.50">
    <property type="entry name" value="Aldehyde oxidase/xanthine dehydrogenase, a/b hammerhead"/>
    <property type="match status" value="1"/>
</dbReference>
<dbReference type="GO" id="GO:0016491">
    <property type="term" value="F:oxidoreductase activity"/>
    <property type="evidence" value="ECO:0007669"/>
    <property type="project" value="InterPro"/>
</dbReference>
<dbReference type="InterPro" id="IPR046867">
    <property type="entry name" value="AldOxase/xan_DH_MoCoBD2"/>
</dbReference>
<keyword evidence="2" id="KW-1133">Transmembrane helix</keyword>
<dbReference type="PROSITE" id="PS51318">
    <property type="entry name" value="TAT"/>
    <property type="match status" value="1"/>
</dbReference>
<keyword evidence="5" id="KW-1185">Reference proteome</keyword>
<proteinExistence type="predicted"/>
<dbReference type="SUPFAM" id="SSF56003">
    <property type="entry name" value="Molybdenum cofactor-binding domain"/>
    <property type="match status" value="2"/>
</dbReference>
<evidence type="ECO:0000256" key="1">
    <source>
        <dbReference type="SAM" id="MobiDB-lite"/>
    </source>
</evidence>
<dbReference type="AlphaFoldDB" id="A0A7X1KBR5"/>
<comment type="caution">
    <text evidence="4">The sequence shown here is derived from an EMBL/GenBank/DDBJ whole genome shotgun (WGS) entry which is preliminary data.</text>
</comment>
<feature type="compositionally biased region" description="Pro residues" evidence="1">
    <location>
        <begin position="252"/>
        <end position="264"/>
    </location>
</feature>
<dbReference type="PANTHER" id="PTHR47495">
    <property type="entry name" value="ALDEHYDE DEHYDROGENASE"/>
    <property type="match status" value="1"/>
</dbReference>
<dbReference type="InterPro" id="IPR008274">
    <property type="entry name" value="AldOxase/xan_DH_MoCoBD1"/>
</dbReference>
<dbReference type="PIRSF" id="PIRSF036389">
    <property type="entry name" value="IOR_B"/>
    <property type="match status" value="1"/>
</dbReference>
<dbReference type="InterPro" id="IPR037165">
    <property type="entry name" value="AldOxase/xan_DH_Mopterin-bd_sf"/>
</dbReference>